<protein>
    <submittedName>
        <fullName evidence="1">Uncharacterized protein</fullName>
    </submittedName>
</protein>
<dbReference type="EMBL" id="SMOG01000016">
    <property type="protein sequence ID" value="TDF72769.1"/>
    <property type="molecule type" value="Genomic_DNA"/>
</dbReference>
<dbReference type="Proteomes" id="UP000294588">
    <property type="component" value="Unassembled WGS sequence"/>
</dbReference>
<reference evidence="1" key="1">
    <citation type="submission" date="2019-03" db="EMBL/GenBank/DDBJ databases">
        <title>Candidatus Syntrophosphaera thermopropionivorans: a novel player in syntrophic propionate oxidation during anaerobic digestion.</title>
        <authorList>
            <person name="Dyksma S."/>
        </authorList>
    </citation>
    <scope>NUCLEOTIDE SEQUENCE</scope>
    <source>
        <strain evidence="1">W5</strain>
    </source>
</reference>
<gene>
    <name evidence="1" type="ORF">E0946_05250</name>
</gene>
<organism evidence="1 2">
    <name type="scientific">Candidatus Syntrophosphaera thermopropionivorans</name>
    <dbReference type="NCBI Taxonomy" id="2593015"/>
    <lineage>
        <taxon>Bacteria</taxon>
        <taxon>Pseudomonadati</taxon>
        <taxon>Candidatus Cloacimonadota</taxon>
        <taxon>Candidatus Cloacimonadia</taxon>
        <taxon>Candidatus Cloacimonadales</taxon>
        <taxon>Candidatus Cloacimonadaceae</taxon>
        <taxon>Candidatus Syntrophosphaera</taxon>
    </lineage>
</organism>
<sequence length="107" mass="12832">MPNMEDFQVNYDNLLKLGYAVIDVRYKEYDVCFDSYKLVIGRVDSDRDSFYTEMLKMYTTIDFKPNEIYDIWTEILMHKIKMCQVLNRDIAIKVAALDYIETVYKAR</sequence>
<comment type="caution">
    <text evidence="1">The sequence shown here is derived from an EMBL/GenBank/DDBJ whole genome shotgun (WGS) entry which is preliminary data.</text>
</comment>
<name>A0AC61QIL1_9BACT</name>
<accession>A0AC61QIL1</accession>
<evidence type="ECO:0000313" key="1">
    <source>
        <dbReference type="EMBL" id="TDF72769.1"/>
    </source>
</evidence>
<proteinExistence type="predicted"/>
<evidence type="ECO:0000313" key="2">
    <source>
        <dbReference type="Proteomes" id="UP000294588"/>
    </source>
</evidence>
<keyword evidence="2" id="KW-1185">Reference proteome</keyword>